<keyword evidence="6" id="KW-1185">Reference proteome</keyword>
<dbReference type="eggNOG" id="KOG2965">
    <property type="taxonomic scope" value="Eukaryota"/>
</dbReference>
<dbReference type="PANTHER" id="PTHR43782">
    <property type="entry name" value="ARGINASE"/>
    <property type="match status" value="1"/>
</dbReference>
<sequence>MVLSFFIQGIQSEIENSPDLTSLFHSIPPNLDCSSLCYIGLRDLDPPERHLLDSLQIKYFTMGDVDKLGISETTSRALDILKPSANKPLHVSFDADSLDPCYAPSTGTPVPGGLTLDEALTLAKTVSATNAIRCIDFVEVNPKIGEAKDVIKTVDNSIKILLSLLGVTK</sequence>
<keyword evidence="3" id="KW-0464">Manganese</keyword>
<evidence type="ECO:0000313" key="5">
    <source>
        <dbReference type="EnsemblMetazoa" id="tetur22g01740.1"/>
    </source>
</evidence>
<evidence type="ECO:0008006" key="7">
    <source>
        <dbReference type="Google" id="ProtNLM"/>
    </source>
</evidence>
<reference evidence="5" key="2">
    <citation type="submission" date="2015-06" db="UniProtKB">
        <authorList>
            <consortium name="EnsemblMetazoa"/>
        </authorList>
    </citation>
    <scope>IDENTIFICATION</scope>
</reference>
<protein>
    <recommendedName>
        <fullName evidence="7">Arginase</fullName>
    </recommendedName>
</protein>
<dbReference type="SUPFAM" id="SSF52768">
    <property type="entry name" value="Arginase/deacetylase"/>
    <property type="match status" value="1"/>
</dbReference>
<dbReference type="PROSITE" id="PS51409">
    <property type="entry name" value="ARGINASE_2"/>
    <property type="match status" value="1"/>
</dbReference>
<dbReference type="InterPro" id="IPR023696">
    <property type="entry name" value="Ureohydrolase_dom_sf"/>
</dbReference>
<dbReference type="GO" id="GO:0005634">
    <property type="term" value="C:nucleus"/>
    <property type="evidence" value="ECO:0007669"/>
    <property type="project" value="TreeGrafter"/>
</dbReference>
<evidence type="ECO:0000256" key="3">
    <source>
        <dbReference type="ARBA" id="ARBA00023211"/>
    </source>
</evidence>
<organism evidence="5 6">
    <name type="scientific">Tetranychus urticae</name>
    <name type="common">Two-spotted spider mite</name>
    <dbReference type="NCBI Taxonomy" id="32264"/>
    <lineage>
        <taxon>Eukaryota</taxon>
        <taxon>Metazoa</taxon>
        <taxon>Ecdysozoa</taxon>
        <taxon>Arthropoda</taxon>
        <taxon>Chelicerata</taxon>
        <taxon>Arachnida</taxon>
        <taxon>Acari</taxon>
        <taxon>Acariformes</taxon>
        <taxon>Trombidiformes</taxon>
        <taxon>Prostigmata</taxon>
        <taxon>Eleutherengona</taxon>
        <taxon>Raphignathae</taxon>
        <taxon>Tetranychoidea</taxon>
        <taxon>Tetranychidae</taxon>
        <taxon>Tetranychus</taxon>
    </lineage>
</organism>
<dbReference type="HOGENOM" id="CLU_039478_6_4_1"/>
<dbReference type="GO" id="GO:0004053">
    <property type="term" value="F:arginase activity"/>
    <property type="evidence" value="ECO:0007669"/>
    <property type="project" value="TreeGrafter"/>
</dbReference>
<dbReference type="EMBL" id="CAEY01000586">
    <property type="status" value="NOT_ANNOTATED_CDS"/>
    <property type="molecule type" value="Genomic_DNA"/>
</dbReference>
<dbReference type="AlphaFoldDB" id="T1KUY6"/>
<dbReference type="InterPro" id="IPR006035">
    <property type="entry name" value="Ureohydrolase"/>
</dbReference>
<reference evidence="6" key="1">
    <citation type="submission" date="2011-08" db="EMBL/GenBank/DDBJ databases">
        <authorList>
            <person name="Rombauts S."/>
        </authorList>
    </citation>
    <scope>NUCLEOTIDE SEQUENCE</scope>
    <source>
        <strain evidence="6">London</strain>
    </source>
</reference>
<dbReference type="Gene3D" id="3.40.800.10">
    <property type="entry name" value="Ureohydrolase domain"/>
    <property type="match status" value="1"/>
</dbReference>
<dbReference type="PRINTS" id="PR00116">
    <property type="entry name" value="ARGINASE"/>
</dbReference>
<dbReference type="GO" id="GO:0005829">
    <property type="term" value="C:cytosol"/>
    <property type="evidence" value="ECO:0007669"/>
    <property type="project" value="TreeGrafter"/>
</dbReference>
<dbReference type="Proteomes" id="UP000015104">
    <property type="component" value="Unassembled WGS sequence"/>
</dbReference>
<evidence type="ECO:0000256" key="1">
    <source>
        <dbReference type="ARBA" id="ARBA00022723"/>
    </source>
</evidence>
<dbReference type="Pfam" id="PF00491">
    <property type="entry name" value="Arginase"/>
    <property type="match status" value="1"/>
</dbReference>
<accession>T1KUY6</accession>
<dbReference type="PANTHER" id="PTHR43782:SF3">
    <property type="entry name" value="ARGINASE"/>
    <property type="match status" value="1"/>
</dbReference>
<dbReference type="GO" id="GO:0030145">
    <property type="term" value="F:manganese ion binding"/>
    <property type="evidence" value="ECO:0007669"/>
    <property type="project" value="TreeGrafter"/>
</dbReference>
<dbReference type="EnsemblMetazoa" id="tetur22g01740.1">
    <property type="protein sequence ID" value="tetur22g01740.1"/>
    <property type="gene ID" value="tetur22g01740"/>
</dbReference>
<comment type="similarity">
    <text evidence="4">Belongs to the arginase family.</text>
</comment>
<evidence type="ECO:0000256" key="4">
    <source>
        <dbReference type="PROSITE-ProRule" id="PRU00742"/>
    </source>
</evidence>
<evidence type="ECO:0000313" key="6">
    <source>
        <dbReference type="Proteomes" id="UP000015104"/>
    </source>
</evidence>
<proteinExistence type="inferred from homology"/>
<name>T1KUY6_TETUR</name>
<evidence type="ECO:0000256" key="2">
    <source>
        <dbReference type="ARBA" id="ARBA00022801"/>
    </source>
</evidence>
<keyword evidence="1" id="KW-0479">Metal-binding</keyword>
<dbReference type="STRING" id="32264.T1KUY6"/>
<keyword evidence="2" id="KW-0378">Hydrolase</keyword>